<evidence type="ECO:0000256" key="3">
    <source>
        <dbReference type="PIRSR" id="PIRSR001235-1"/>
    </source>
</evidence>
<dbReference type="EC" id="3.5.-.-" evidence="6"/>
<dbReference type="PANTHER" id="PTHR32494:SF5">
    <property type="entry name" value="ALLANTOATE AMIDOHYDROLASE"/>
    <property type="match status" value="1"/>
</dbReference>
<dbReference type="GO" id="GO:0016813">
    <property type="term" value="F:hydrolase activity, acting on carbon-nitrogen (but not peptide) bonds, in linear amidines"/>
    <property type="evidence" value="ECO:0007669"/>
    <property type="project" value="InterPro"/>
</dbReference>
<dbReference type="InterPro" id="IPR036264">
    <property type="entry name" value="Bact_exopeptidase_dim_dom"/>
</dbReference>
<comment type="cofactor">
    <cofactor evidence="3">
        <name>Zn(2+)</name>
        <dbReference type="ChEBI" id="CHEBI:29105"/>
    </cofactor>
    <text evidence="3">Binds 2 Zn(2+) ions per subunit.</text>
</comment>
<keyword evidence="3" id="KW-0479">Metal-binding</keyword>
<dbReference type="SUPFAM" id="SSF53187">
    <property type="entry name" value="Zn-dependent exopeptidases"/>
    <property type="match status" value="1"/>
</dbReference>
<dbReference type="GO" id="GO:0046872">
    <property type="term" value="F:metal ion binding"/>
    <property type="evidence" value="ECO:0007669"/>
    <property type="project" value="UniProtKB-KW"/>
</dbReference>
<dbReference type="InterPro" id="IPR010158">
    <property type="entry name" value="Amidase_Cbmase"/>
</dbReference>
<dbReference type="EMBL" id="CP067089">
    <property type="protein sequence ID" value="QQO10563.1"/>
    <property type="molecule type" value="Genomic_DNA"/>
</dbReference>
<organism evidence="6 7">
    <name type="scientific">Breznakiella homolactica</name>
    <dbReference type="NCBI Taxonomy" id="2798577"/>
    <lineage>
        <taxon>Bacteria</taxon>
        <taxon>Pseudomonadati</taxon>
        <taxon>Spirochaetota</taxon>
        <taxon>Spirochaetia</taxon>
        <taxon>Spirochaetales</taxon>
        <taxon>Breznakiellaceae</taxon>
        <taxon>Breznakiella</taxon>
    </lineage>
</organism>
<dbReference type="InterPro" id="IPR002933">
    <property type="entry name" value="Peptidase_M20"/>
</dbReference>
<feature type="binding site" evidence="4">
    <location>
        <position position="271"/>
    </location>
    <ligand>
        <name>allantoate</name>
        <dbReference type="ChEBI" id="CHEBI:17536"/>
    </ligand>
</feature>
<dbReference type="Pfam" id="PF01546">
    <property type="entry name" value="Peptidase_M20"/>
    <property type="match status" value="1"/>
</dbReference>
<proteinExistence type="inferred from homology"/>
<feature type="binding site" evidence="3">
    <location>
        <position position="378"/>
    </location>
    <ligand>
        <name>Zn(2+)</name>
        <dbReference type="ChEBI" id="CHEBI:29105"/>
        <label>2</label>
    </ligand>
</feature>
<feature type="binding site" evidence="3">
    <location>
        <position position="92"/>
    </location>
    <ligand>
        <name>Zn(2+)</name>
        <dbReference type="ChEBI" id="CHEBI:29105"/>
        <label>2</label>
    </ligand>
</feature>
<dbReference type="Pfam" id="PF07687">
    <property type="entry name" value="M20_dimer"/>
    <property type="match status" value="1"/>
</dbReference>
<dbReference type="CDD" id="cd03884">
    <property type="entry name" value="M20_bAS"/>
    <property type="match status" value="1"/>
</dbReference>
<feature type="binding site" evidence="3">
    <location>
        <position position="92"/>
    </location>
    <ligand>
        <name>Zn(2+)</name>
        <dbReference type="ChEBI" id="CHEBI:29105"/>
        <label>1</label>
    </ligand>
</feature>
<dbReference type="PANTHER" id="PTHR32494">
    <property type="entry name" value="ALLANTOATE DEIMINASE-RELATED"/>
    <property type="match status" value="1"/>
</dbReference>
<keyword evidence="7" id="KW-1185">Reference proteome</keyword>
<dbReference type="Proteomes" id="UP000595917">
    <property type="component" value="Chromosome"/>
</dbReference>
<accession>A0A7T8BCS5</accession>
<evidence type="ECO:0000256" key="1">
    <source>
        <dbReference type="ARBA" id="ARBA00006153"/>
    </source>
</evidence>
<reference evidence="6" key="1">
    <citation type="submission" date="2021-01" db="EMBL/GenBank/DDBJ databases">
        <title>Description of Breznakiella homolactica.</title>
        <authorList>
            <person name="Song Y."/>
            <person name="Brune A."/>
        </authorList>
    </citation>
    <scope>NUCLEOTIDE SEQUENCE</scope>
    <source>
        <strain evidence="6">RmG30</strain>
    </source>
</reference>
<evidence type="ECO:0000313" key="6">
    <source>
        <dbReference type="EMBL" id="QQO10563.1"/>
    </source>
</evidence>
<dbReference type="Gene3D" id="3.30.70.360">
    <property type="match status" value="1"/>
</dbReference>
<gene>
    <name evidence="6" type="ORF">JFL75_06510</name>
</gene>
<evidence type="ECO:0000256" key="4">
    <source>
        <dbReference type="PIRSR" id="PIRSR001235-2"/>
    </source>
</evidence>
<feature type="domain" description="Peptidase M20 dimerisation" evidence="5">
    <location>
        <begin position="210"/>
        <end position="301"/>
    </location>
</feature>
<feature type="binding site" evidence="4">
    <location>
        <position position="284"/>
    </location>
    <ligand>
        <name>allantoate</name>
        <dbReference type="ChEBI" id="CHEBI:17536"/>
    </ligand>
</feature>
<feature type="binding site" evidence="3">
    <location>
        <position position="81"/>
    </location>
    <ligand>
        <name>Zn(2+)</name>
        <dbReference type="ChEBI" id="CHEBI:29105"/>
        <label>1</label>
    </ligand>
</feature>
<dbReference type="SUPFAM" id="SSF55031">
    <property type="entry name" value="Bacterial exopeptidase dimerisation domain"/>
    <property type="match status" value="1"/>
</dbReference>
<evidence type="ECO:0000256" key="2">
    <source>
        <dbReference type="ARBA" id="ARBA00022801"/>
    </source>
</evidence>
<dbReference type="PIRSF" id="PIRSF001235">
    <property type="entry name" value="Amidase_carbamoylase"/>
    <property type="match status" value="1"/>
</dbReference>
<protein>
    <submittedName>
        <fullName evidence="6">Hydantoinase/carbamoylase family amidase</fullName>
        <ecNumber evidence="6">3.5.-.-</ecNumber>
    </submittedName>
</protein>
<feature type="binding site" evidence="3">
    <location>
        <position position="125"/>
    </location>
    <ligand>
        <name>Zn(2+)</name>
        <dbReference type="ChEBI" id="CHEBI:29105"/>
        <label>2</label>
    </ligand>
</feature>
<sequence length="407" mass="44483">MVYSVEDIRYIESAFNRFYDIGTADAGGVTRLGYTEAEDAMHGVFSALGQEMGLDVSTDQAGNTFLSNCRESEEYYLIGSHLDSVVEGGRYDGVAGILAGLLVMRWAKQKGMNIPIRTAAFRCEESSNFGVSTIGSSLVTGGRAGKELFSLTGRDGRTLGEIFAERGYSPMPDKITGVKQYLELHIEQGRVLQEYSQRIGIVSTIAGPRRFNLYIQGLAEHSGATPMVMRRDALCAAAELILEIEKIGLAESVRNSVATVAVVNNIPNVLNVIPGEVRLQVDTRGIETASLDEIENRIKQAGKSISRRRGTSFIKERISDTKPVAMDQGIQDKLAKVVHGLGISHRRMVSGAGHDAMQFAEICDTALLFIPCRDGVSHNKNEFTNMDSICEGAMVLYTYLAEEFKNT</sequence>
<evidence type="ECO:0000259" key="5">
    <source>
        <dbReference type="Pfam" id="PF07687"/>
    </source>
</evidence>
<dbReference type="AlphaFoldDB" id="A0A7T8BCS5"/>
<feature type="binding site" evidence="4">
    <location>
        <position position="210"/>
    </location>
    <ligand>
        <name>allantoate</name>
        <dbReference type="ChEBI" id="CHEBI:17536"/>
    </ligand>
</feature>
<name>A0A7T8BCS5_9SPIR</name>
<dbReference type="RefSeq" id="WP_215627868.1">
    <property type="nucleotide sequence ID" value="NZ_CP067089.2"/>
</dbReference>
<feature type="binding site" evidence="3">
    <location>
        <position position="185"/>
    </location>
    <ligand>
        <name>Zn(2+)</name>
        <dbReference type="ChEBI" id="CHEBI:29105"/>
        <label>1</label>
    </ligand>
</feature>
<keyword evidence="2 6" id="KW-0378">Hydrolase</keyword>
<dbReference type="Gene3D" id="3.40.630.10">
    <property type="entry name" value="Zn peptidases"/>
    <property type="match status" value="1"/>
</dbReference>
<comment type="similarity">
    <text evidence="1">Belongs to the peptidase M20 family.</text>
</comment>
<dbReference type="NCBIfam" id="TIGR01879">
    <property type="entry name" value="hydantase"/>
    <property type="match status" value="1"/>
</dbReference>
<evidence type="ECO:0000313" key="7">
    <source>
        <dbReference type="Proteomes" id="UP000595917"/>
    </source>
</evidence>
<keyword evidence="3" id="KW-0862">Zinc</keyword>
<dbReference type="KEGG" id="bhc:JFL75_06510"/>
<dbReference type="InterPro" id="IPR011650">
    <property type="entry name" value="Peptidase_M20_dimer"/>
</dbReference>